<keyword evidence="4" id="KW-0812">Transmembrane</keyword>
<evidence type="ECO:0000256" key="1">
    <source>
        <dbReference type="ARBA" id="ARBA00005336"/>
    </source>
</evidence>
<dbReference type="SUPFAM" id="SSF51445">
    <property type="entry name" value="(Trans)glycosidases"/>
    <property type="match status" value="1"/>
</dbReference>
<protein>
    <submittedName>
        <fullName evidence="6">Glycoside hydrolase family 3 N-terminal domain-containing protein</fullName>
    </submittedName>
</protein>
<keyword evidence="4" id="KW-1133">Transmembrane helix</keyword>
<dbReference type="RefSeq" id="WP_313544368.1">
    <property type="nucleotide sequence ID" value="NZ_CP134880.1"/>
</dbReference>
<dbReference type="GO" id="GO:0004553">
    <property type="term" value="F:hydrolase activity, hydrolyzing O-glycosyl compounds"/>
    <property type="evidence" value="ECO:0007669"/>
    <property type="project" value="InterPro"/>
</dbReference>
<gene>
    <name evidence="6" type="ORF">RN607_03455</name>
</gene>
<feature type="domain" description="Fibronectin type III-like" evidence="5">
    <location>
        <begin position="414"/>
        <end position="488"/>
    </location>
</feature>
<dbReference type="InterPro" id="IPR002772">
    <property type="entry name" value="Glyco_hydro_3_C"/>
</dbReference>
<dbReference type="PANTHER" id="PTHR42715:SF10">
    <property type="entry name" value="BETA-GLUCOSIDASE"/>
    <property type="match status" value="1"/>
</dbReference>
<evidence type="ECO:0000256" key="4">
    <source>
        <dbReference type="SAM" id="Phobius"/>
    </source>
</evidence>
<comment type="similarity">
    <text evidence="1">Belongs to the glycosyl hydrolase 3 family.</text>
</comment>
<dbReference type="EMBL" id="CP134880">
    <property type="protein sequence ID" value="WNM28071.1"/>
    <property type="molecule type" value="Genomic_DNA"/>
</dbReference>
<dbReference type="SUPFAM" id="SSF52279">
    <property type="entry name" value="Beta-D-glucan exohydrolase, C-terminal domain"/>
    <property type="match status" value="1"/>
</dbReference>
<keyword evidence="2 6" id="KW-0378">Hydrolase</keyword>
<accession>A0AA96FC23</accession>
<dbReference type="InterPro" id="IPR001764">
    <property type="entry name" value="Glyco_hydro_3_N"/>
</dbReference>
<dbReference type="InterPro" id="IPR013783">
    <property type="entry name" value="Ig-like_fold"/>
</dbReference>
<sequence>MSNRKYLGIWIPIIAFFTILLVVANVAINIYSKWVETVLGAGTYTVEQASGTESWDTDYNQASYDSLDAEQADAYDLVEEIESEGIVLAKNDNGALPLSSGAAVTMLGRDSADPVYGGAGSGSVDTSTAVDIKTGLENAGFSVNPTAYSMFADYAANNGKADIVMDDPASSSYVIGEMPVDQYTTDAVDSFSSYNDAAIVVIGRGGGEGGDLTQDMTDVPGTADPRAQAGEHQLELNQDEKAMLAEAEANFDKVIVVVNASTSMEMGIVQDDPNVDAVLLVGSPGQTGFNALGDVLDGTVNPSGRTTDTWAADFTQDPTWNNFGNYEYSNVSTDNGSGYFVQYEEGIYVGYRYYETAAAENYINYDDAVVYPFGYGLSYTNFQWDLVSEDMGDTNGDITLDVQVTNTGDVAGKDVVEVYYNAPYTPGGIEKAEVVLGDYAKTDVLQPGESQTVTLTFAVQDMASYDYEGAGAYVLEAGDYGIRVQTDSHNLADGIDPLTYTVNDTITYGEDNPRSSDAVAATNEFDDVSALFSDTPTEGLATNLSRADFAGTWPTSPTDADKVASDAIVADFQAYDATAAAEASDAEMPTTGANNGLQLIDLRGKSYDDPVWDLLLDQLTVDDITNVILNGAYNTAAIESIVKPATVDLDGPAGFSSFLNDDYNGTAYPSEYVIAQTWNKDLAYKMGQQIGEEALQMGANGWYAPALNIHRSPFAGRNFEYYSEDPYLTGAMATQVSDGALSKGVYTFLKHFAMNDQETNRTNNGVSSQANEQAIREIYLKAFEIPVKDVSGEINYISDDQGTISTATVGQMAMMSSFNRIGGTWAGGSKALMTNVLRDEWGFQGFVITDFNLYGYMYPDQGIDAGTDHMLTFAPMKELADTTSALAVTNLRKTMHDMLYTVVNSNAMDGIAPASTITYTPPAWRYWQLAISIAIGLLLAAAIVMVTVRVRKHGKGEAPEPEGTEPSTDEPQGSEGVDAPAEDEVPAKS</sequence>
<dbReference type="InterPro" id="IPR026891">
    <property type="entry name" value="Fn3-like"/>
</dbReference>
<dbReference type="InterPro" id="IPR017853">
    <property type="entry name" value="GH"/>
</dbReference>
<proteinExistence type="inferred from homology"/>
<dbReference type="PRINTS" id="PR00133">
    <property type="entry name" value="GLHYDRLASE3"/>
</dbReference>
<dbReference type="Gene3D" id="3.20.20.300">
    <property type="entry name" value="Glycoside hydrolase, family 3, N-terminal domain"/>
    <property type="match status" value="1"/>
</dbReference>
<organism evidence="6">
    <name type="scientific">Demequina capsici</name>
    <dbReference type="NCBI Taxonomy" id="3075620"/>
    <lineage>
        <taxon>Bacteria</taxon>
        <taxon>Bacillati</taxon>
        <taxon>Actinomycetota</taxon>
        <taxon>Actinomycetes</taxon>
        <taxon>Micrococcales</taxon>
        <taxon>Demequinaceae</taxon>
        <taxon>Demequina</taxon>
    </lineage>
</organism>
<keyword evidence="4" id="KW-0472">Membrane</keyword>
<dbReference type="Pfam" id="PF00933">
    <property type="entry name" value="Glyco_hydro_3"/>
    <property type="match status" value="1"/>
</dbReference>
<dbReference type="Gene3D" id="2.60.40.10">
    <property type="entry name" value="Immunoglobulins"/>
    <property type="match status" value="1"/>
</dbReference>
<evidence type="ECO:0000313" key="6">
    <source>
        <dbReference type="EMBL" id="WNM28071.1"/>
    </source>
</evidence>
<dbReference type="GO" id="GO:0005975">
    <property type="term" value="P:carbohydrate metabolic process"/>
    <property type="evidence" value="ECO:0007669"/>
    <property type="project" value="InterPro"/>
</dbReference>
<evidence type="ECO:0000259" key="5">
    <source>
        <dbReference type="SMART" id="SM01217"/>
    </source>
</evidence>
<dbReference type="InterPro" id="IPR036962">
    <property type="entry name" value="Glyco_hydro_3_N_sf"/>
</dbReference>
<feature type="transmembrane region" description="Helical" evidence="4">
    <location>
        <begin position="7"/>
        <end position="28"/>
    </location>
</feature>
<feature type="compositionally biased region" description="Acidic residues" evidence="3">
    <location>
        <begin position="980"/>
        <end position="989"/>
    </location>
</feature>
<dbReference type="Pfam" id="PF14310">
    <property type="entry name" value="Fn3-like"/>
    <property type="match status" value="1"/>
</dbReference>
<dbReference type="Pfam" id="PF01915">
    <property type="entry name" value="Glyco_hydro_3_C"/>
    <property type="match status" value="1"/>
</dbReference>
<reference evidence="6" key="1">
    <citation type="submission" date="2023-09" db="EMBL/GenBank/DDBJ databases">
        <title>Demequina sp. a novel bacteria isolated from Capsicum annuum.</title>
        <authorList>
            <person name="Humaira Z."/>
            <person name="Lee J."/>
            <person name="Cho D."/>
        </authorList>
    </citation>
    <scope>NUCLEOTIDE SEQUENCE</scope>
    <source>
        <strain evidence="6">PMTSA13</strain>
    </source>
</reference>
<dbReference type="SMART" id="SM01217">
    <property type="entry name" value="Fn3_like"/>
    <property type="match status" value="1"/>
</dbReference>
<dbReference type="KEGG" id="dcp:RN607_03455"/>
<dbReference type="AlphaFoldDB" id="A0AA96FC23"/>
<evidence type="ECO:0000256" key="2">
    <source>
        <dbReference type="ARBA" id="ARBA00022801"/>
    </source>
</evidence>
<dbReference type="InterPro" id="IPR036881">
    <property type="entry name" value="Glyco_hydro_3_C_sf"/>
</dbReference>
<name>A0AA96FC23_9MICO</name>
<dbReference type="Proteomes" id="UP001303408">
    <property type="component" value="Chromosome"/>
</dbReference>
<dbReference type="PANTHER" id="PTHR42715">
    <property type="entry name" value="BETA-GLUCOSIDASE"/>
    <property type="match status" value="1"/>
</dbReference>
<dbReference type="Gene3D" id="3.40.50.1700">
    <property type="entry name" value="Glycoside hydrolase family 3 C-terminal domain"/>
    <property type="match status" value="1"/>
</dbReference>
<dbReference type="InterPro" id="IPR050288">
    <property type="entry name" value="Cellulose_deg_GH3"/>
</dbReference>
<feature type="region of interest" description="Disordered" evidence="3">
    <location>
        <begin position="953"/>
        <end position="989"/>
    </location>
</feature>
<evidence type="ECO:0000256" key="3">
    <source>
        <dbReference type="SAM" id="MobiDB-lite"/>
    </source>
</evidence>
<feature type="transmembrane region" description="Helical" evidence="4">
    <location>
        <begin position="926"/>
        <end position="948"/>
    </location>
</feature>